<dbReference type="Proteomes" id="UP001501509">
    <property type="component" value="Unassembled WGS sequence"/>
</dbReference>
<reference evidence="2 3" key="1">
    <citation type="journal article" date="2019" name="Int. J. Syst. Evol. Microbiol.">
        <title>The Global Catalogue of Microorganisms (GCM) 10K type strain sequencing project: providing services to taxonomists for standard genome sequencing and annotation.</title>
        <authorList>
            <consortium name="The Broad Institute Genomics Platform"/>
            <consortium name="The Broad Institute Genome Sequencing Center for Infectious Disease"/>
            <person name="Wu L."/>
            <person name="Ma J."/>
        </authorList>
    </citation>
    <scope>NUCLEOTIDE SEQUENCE [LARGE SCALE GENOMIC DNA]</scope>
    <source>
        <strain evidence="2 3">JCM 6833</strain>
    </source>
</reference>
<keyword evidence="3" id="KW-1185">Reference proteome</keyword>
<name>A0ABN3Q4S4_9ACTN</name>
<evidence type="ECO:0000313" key="2">
    <source>
        <dbReference type="EMBL" id="GAA2613546.1"/>
    </source>
</evidence>
<organism evidence="2 3">
    <name type="scientific">Actinomadura fulvescens</name>
    <dbReference type="NCBI Taxonomy" id="46160"/>
    <lineage>
        <taxon>Bacteria</taxon>
        <taxon>Bacillati</taxon>
        <taxon>Actinomycetota</taxon>
        <taxon>Actinomycetes</taxon>
        <taxon>Streptosporangiales</taxon>
        <taxon>Thermomonosporaceae</taxon>
        <taxon>Actinomadura</taxon>
    </lineage>
</organism>
<gene>
    <name evidence="2" type="ORF">GCM10010411_55590</name>
</gene>
<accession>A0ABN3Q4S4</accession>
<sequence length="44" mass="4854">MVCEAKAVDVVEDVTGLSRLCRKIAEAEKVLDELELSYNLLGDD</sequence>
<feature type="coiled-coil region" evidence="1">
    <location>
        <begin position="17"/>
        <end position="44"/>
    </location>
</feature>
<comment type="caution">
    <text evidence="2">The sequence shown here is derived from an EMBL/GenBank/DDBJ whole genome shotgun (WGS) entry which is preliminary data.</text>
</comment>
<evidence type="ECO:0000313" key="3">
    <source>
        <dbReference type="Proteomes" id="UP001501509"/>
    </source>
</evidence>
<dbReference type="EMBL" id="BAAATD010000007">
    <property type="protein sequence ID" value="GAA2613546.1"/>
    <property type="molecule type" value="Genomic_DNA"/>
</dbReference>
<keyword evidence="1" id="KW-0175">Coiled coil</keyword>
<protein>
    <submittedName>
        <fullName evidence="2">Uncharacterized protein</fullName>
    </submittedName>
</protein>
<proteinExistence type="predicted"/>
<evidence type="ECO:0000256" key="1">
    <source>
        <dbReference type="SAM" id="Coils"/>
    </source>
</evidence>
<dbReference type="RefSeq" id="WP_344545384.1">
    <property type="nucleotide sequence ID" value="NZ_BAAATD010000007.1"/>
</dbReference>